<evidence type="ECO:0000259" key="3">
    <source>
        <dbReference type="PROSITE" id="PS50118"/>
    </source>
</evidence>
<dbReference type="CDD" id="cd21994">
    <property type="entry name" value="HMG-box_SSRP1-like"/>
    <property type="match status" value="1"/>
</dbReference>
<dbReference type="SUPFAM" id="SSF47095">
    <property type="entry name" value="HMG-box"/>
    <property type="match status" value="1"/>
</dbReference>
<dbReference type="OrthoDB" id="7823158at2759"/>
<sequence>MSFLGDRPKRPLSSWMLWMKESGREQIKSENPGLKVTQVAAMGGELWRGMGESEKSPWKKSASEAMEIYKEEVVLWKSHAEMDPKNQMLVKKHLKKRGLPKVSQFADTSAKPTLFVYDSSDQSFSPICMDCFLKCLLSHWTSL</sequence>
<reference evidence="4" key="1">
    <citation type="journal article" date="2023" name="Genome Biol. Evol.">
        <title>Long-read-based Genome Assembly of Drosophila gunungcola Reveals Fewer Chemosensory Genes in Flower-breeding Species.</title>
        <authorList>
            <person name="Negi A."/>
            <person name="Liao B.Y."/>
            <person name="Yeh S.D."/>
        </authorList>
    </citation>
    <scope>NUCLEOTIDE SEQUENCE</scope>
    <source>
        <strain evidence="4">Sukarami</strain>
    </source>
</reference>
<evidence type="ECO:0000313" key="4">
    <source>
        <dbReference type="EMBL" id="KAI8046309.1"/>
    </source>
</evidence>
<protein>
    <recommendedName>
        <fullName evidence="3">HMG box domain-containing protein</fullName>
    </recommendedName>
</protein>
<gene>
    <name evidence="4" type="ORF">M5D96_002511</name>
</gene>
<dbReference type="AlphaFoldDB" id="A0A9Q0BWG5"/>
<dbReference type="PANTHER" id="PTHR48112:SF20">
    <property type="entry name" value="HIGH MOBILITY GROUP PROTEIN D-RELATED"/>
    <property type="match status" value="1"/>
</dbReference>
<dbReference type="Gene3D" id="1.10.30.10">
    <property type="entry name" value="High mobility group box domain"/>
    <property type="match status" value="1"/>
</dbReference>
<dbReference type="InterPro" id="IPR036910">
    <property type="entry name" value="HMG_box_dom_sf"/>
</dbReference>
<dbReference type="PROSITE" id="PS50118">
    <property type="entry name" value="HMG_BOX_2"/>
    <property type="match status" value="1"/>
</dbReference>
<dbReference type="SMART" id="SM00398">
    <property type="entry name" value="HMG"/>
    <property type="match status" value="1"/>
</dbReference>
<dbReference type="EMBL" id="JAMKOV010000001">
    <property type="protein sequence ID" value="KAI8046309.1"/>
    <property type="molecule type" value="Genomic_DNA"/>
</dbReference>
<keyword evidence="2" id="KW-0539">Nucleus</keyword>
<comment type="caution">
    <text evidence="4">The sequence shown here is derived from an EMBL/GenBank/DDBJ whole genome shotgun (WGS) entry which is preliminary data.</text>
</comment>
<dbReference type="PANTHER" id="PTHR48112">
    <property type="entry name" value="HIGH MOBILITY GROUP PROTEIN DSP1"/>
    <property type="match status" value="1"/>
</dbReference>
<feature type="domain" description="HMG box" evidence="3">
    <location>
        <begin position="8"/>
        <end position="77"/>
    </location>
</feature>
<dbReference type="InterPro" id="IPR009071">
    <property type="entry name" value="HMG_box_dom"/>
</dbReference>
<dbReference type="Proteomes" id="UP001059596">
    <property type="component" value="Chromosome 3R"/>
</dbReference>
<proteinExistence type="predicted"/>
<organism evidence="4 5">
    <name type="scientific">Drosophila gunungcola</name>
    <name type="common">fruit fly</name>
    <dbReference type="NCBI Taxonomy" id="103775"/>
    <lineage>
        <taxon>Eukaryota</taxon>
        <taxon>Metazoa</taxon>
        <taxon>Ecdysozoa</taxon>
        <taxon>Arthropoda</taxon>
        <taxon>Hexapoda</taxon>
        <taxon>Insecta</taxon>
        <taxon>Pterygota</taxon>
        <taxon>Neoptera</taxon>
        <taxon>Endopterygota</taxon>
        <taxon>Diptera</taxon>
        <taxon>Brachycera</taxon>
        <taxon>Muscomorpha</taxon>
        <taxon>Ephydroidea</taxon>
        <taxon>Drosophilidae</taxon>
        <taxon>Drosophila</taxon>
        <taxon>Sophophora</taxon>
    </lineage>
</organism>
<feature type="DNA-binding region" description="HMG box" evidence="2">
    <location>
        <begin position="8"/>
        <end position="77"/>
    </location>
</feature>
<evidence type="ECO:0000256" key="1">
    <source>
        <dbReference type="ARBA" id="ARBA00023125"/>
    </source>
</evidence>
<dbReference type="InterPro" id="IPR050342">
    <property type="entry name" value="HMGB"/>
</dbReference>
<dbReference type="Pfam" id="PF00505">
    <property type="entry name" value="HMG_box"/>
    <property type="match status" value="1"/>
</dbReference>
<name>A0A9Q0BWG5_9MUSC</name>
<dbReference type="GO" id="GO:0005634">
    <property type="term" value="C:nucleus"/>
    <property type="evidence" value="ECO:0007669"/>
    <property type="project" value="UniProtKB-UniRule"/>
</dbReference>
<dbReference type="PRINTS" id="PR00886">
    <property type="entry name" value="HIGHMOBLTY12"/>
</dbReference>
<evidence type="ECO:0000313" key="5">
    <source>
        <dbReference type="Proteomes" id="UP001059596"/>
    </source>
</evidence>
<keyword evidence="1 2" id="KW-0238">DNA-binding</keyword>
<dbReference type="GO" id="GO:0006357">
    <property type="term" value="P:regulation of transcription by RNA polymerase II"/>
    <property type="evidence" value="ECO:0007669"/>
    <property type="project" value="TreeGrafter"/>
</dbReference>
<keyword evidence="5" id="KW-1185">Reference proteome</keyword>
<evidence type="ECO:0000256" key="2">
    <source>
        <dbReference type="PROSITE-ProRule" id="PRU00267"/>
    </source>
</evidence>
<accession>A0A9Q0BWG5</accession>
<dbReference type="GO" id="GO:0003677">
    <property type="term" value="F:DNA binding"/>
    <property type="evidence" value="ECO:0007669"/>
    <property type="project" value="UniProtKB-UniRule"/>
</dbReference>